<protein>
    <submittedName>
        <fullName evidence="4">UPF0029 domain-containing protein</fullName>
    </submittedName>
</protein>
<reference evidence="2 3" key="2">
    <citation type="submission" date="2018-11" db="EMBL/GenBank/DDBJ databases">
        <authorList>
            <consortium name="Pathogen Informatics"/>
        </authorList>
    </citation>
    <scope>NUCLEOTIDE SEQUENCE [LARGE SCALE GENOMIC DNA]</scope>
    <source>
        <strain evidence="2 3">Egypt</strain>
    </source>
</reference>
<dbReference type="WBParaSite" id="ECPE_0001368401-mRNA-1">
    <property type="protein sequence ID" value="ECPE_0001368401-mRNA-1"/>
    <property type="gene ID" value="ECPE_0001368401"/>
</dbReference>
<evidence type="ECO:0000313" key="4">
    <source>
        <dbReference type="WBParaSite" id="ECPE_0001368401-mRNA-1"/>
    </source>
</evidence>
<keyword evidence="3" id="KW-1185">Reference proteome</keyword>
<gene>
    <name evidence="2" type="ORF">ECPE_LOCUS13644</name>
</gene>
<evidence type="ECO:0000313" key="3">
    <source>
        <dbReference type="Proteomes" id="UP000272942"/>
    </source>
</evidence>
<dbReference type="Proteomes" id="UP000272942">
    <property type="component" value="Unassembled WGS sequence"/>
</dbReference>
<organism evidence="4">
    <name type="scientific">Echinostoma caproni</name>
    <dbReference type="NCBI Taxonomy" id="27848"/>
    <lineage>
        <taxon>Eukaryota</taxon>
        <taxon>Metazoa</taxon>
        <taxon>Spiralia</taxon>
        <taxon>Lophotrochozoa</taxon>
        <taxon>Platyhelminthes</taxon>
        <taxon>Trematoda</taxon>
        <taxon>Digenea</taxon>
        <taxon>Plagiorchiida</taxon>
        <taxon>Echinostomata</taxon>
        <taxon>Echinostomatoidea</taxon>
        <taxon>Echinostomatidae</taxon>
        <taxon>Echinostoma</taxon>
    </lineage>
</organism>
<name>A0A183B359_9TREM</name>
<evidence type="ECO:0000313" key="2">
    <source>
        <dbReference type="EMBL" id="VDP90916.1"/>
    </source>
</evidence>
<dbReference type="AlphaFoldDB" id="A0A183B359"/>
<feature type="chain" id="PRO_5043138304" evidence="1">
    <location>
        <begin position="22"/>
        <end position="104"/>
    </location>
</feature>
<feature type="signal peptide" evidence="1">
    <location>
        <begin position="1"/>
        <end position="21"/>
    </location>
</feature>
<proteinExistence type="predicted"/>
<keyword evidence="1" id="KW-0732">Signal</keyword>
<accession>A0A183B359</accession>
<sequence>MGVVRIGWEVMLLVASHLAQLQEEAFSLNCIQAVSAHVTAGGDKLTKVCIYRRPATEKGKSAQLVRYLQDLVTKNARMLMVRTSFPQKSIGPSGYRQDGYLGTN</sequence>
<reference evidence="4" key="1">
    <citation type="submission" date="2016-06" db="UniProtKB">
        <authorList>
            <consortium name="WormBaseParasite"/>
        </authorList>
    </citation>
    <scope>IDENTIFICATION</scope>
</reference>
<dbReference type="EMBL" id="UZAN01055593">
    <property type="protein sequence ID" value="VDP90916.1"/>
    <property type="molecule type" value="Genomic_DNA"/>
</dbReference>
<evidence type="ECO:0000256" key="1">
    <source>
        <dbReference type="SAM" id="SignalP"/>
    </source>
</evidence>